<keyword evidence="1 5" id="KW-0489">Methyltransferase</keyword>
<dbReference type="InterPro" id="IPR029063">
    <property type="entry name" value="SAM-dependent_MTases_sf"/>
</dbReference>
<proteinExistence type="predicted"/>
<reference evidence="6" key="1">
    <citation type="journal article" date="2019" name="Int. J. Syst. Evol. Microbiol.">
        <title>The Global Catalogue of Microorganisms (GCM) 10K type strain sequencing project: providing services to taxonomists for standard genome sequencing and annotation.</title>
        <authorList>
            <consortium name="The Broad Institute Genomics Platform"/>
            <consortium name="The Broad Institute Genome Sequencing Center for Infectious Disease"/>
            <person name="Wu L."/>
            <person name="Ma J."/>
        </authorList>
    </citation>
    <scope>NUCLEOTIDE SEQUENCE [LARGE SCALE GENOMIC DNA]</scope>
    <source>
        <strain evidence="6">CGMCC 4.7304</strain>
    </source>
</reference>
<evidence type="ECO:0000313" key="6">
    <source>
        <dbReference type="Proteomes" id="UP001595858"/>
    </source>
</evidence>
<evidence type="ECO:0000256" key="2">
    <source>
        <dbReference type="ARBA" id="ARBA00022679"/>
    </source>
</evidence>
<evidence type="ECO:0000259" key="4">
    <source>
        <dbReference type="Pfam" id="PF13649"/>
    </source>
</evidence>
<protein>
    <submittedName>
        <fullName evidence="5">Methyltransferase domain-containing protein</fullName>
    </submittedName>
</protein>
<keyword evidence="3" id="KW-0949">S-adenosyl-L-methionine</keyword>
<evidence type="ECO:0000313" key="5">
    <source>
        <dbReference type="EMBL" id="MFC4869441.1"/>
    </source>
</evidence>
<feature type="domain" description="Methyltransferase" evidence="4">
    <location>
        <begin position="24"/>
        <end position="126"/>
    </location>
</feature>
<keyword evidence="2" id="KW-0808">Transferase</keyword>
<evidence type="ECO:0000256" key="1">
    <source>
        <dbReference type="ARBA" id="ARBA00022603"/>
    </source>
</evidence>
<dbReference type="Gene3D" id="3.40.50.150">
    <property type="entry name" value="Vaccinia Virus protein VP39"/>
    <property type="match status" value="1"/>
</dbReference>
<dbReference type="EMBL" id="JBHSIY010000029">
    <property type="protein sequence ID" value="MFC4869441.1"/>
    <property type="molecule type" value="Genomic_DNA"/>
</dbReference>
<dbReference type="Pfam" id="PF13649">
    <property type="entry name" value="Methyltransf_25"/>
    <property type="match status" value="1"/>
</dbReference>
<evidence type="ECO:0000256" key="3">
    <source>
        <dbReference type="ARBA" id="ARBA00022691"/>
    </source>
</evidence>
<dbReference type="SUPFAM" id="SSF53335">
    <property type="entry name" value="S-adenosyl-L-methionine-dependent methyltransferases"/>
    <property type="match status" value="1"/>
</dbReference>
<sequence length="145" mass="14950">MPGGLSPRLARVVEALPFTPESRILEIGCGPGAAARAVAARLESGHILAIDRSAAAVAQAEASSAAEIASGRMSLRQVAAEDFAPEPGEALFDIAFAIRVGAFDGRHPAAGRRALRRVAAALAPGGRLFTDGGDPLKEIPVPHRR</sequence>
<dbReference type="PANTHER" id="PTHR43464">
    <property type="entry name" value="METHYLTRANSFERASE"/>
    <property type="match status" value="1"/>
</dbReference>
<name>A0ABV9ST08_9ACTN</name>
<gene>
    <name evidence="5" type="ORF">ACFPCZ_22630</name>
</gene>
<dbReference type="InterPro" id="IPR041698">
    <property type="entry name" value="Methyltransf_25"/>
</dbReference>
<dbReference type="PANTHER" id="PTHR43464:SF19">
    <property type="entry name" value="UBIQUINONE BIOSYNTHESIS O-METHYLTRANSFERASE, MITOCHONDRIAL"/>
    <property type="match status" value="1"/>
</dbReference>
<organism evidence="5 6">
    <name type="scientific">Streptomonospora arabica</name>
    <dbReference type="NCBI Taxonomy" id="412417"/>
    <lineage>
        <taxon>Bacteria</taxon>
        <taxon>Bacillati</taxon>
        <taxon>Actinomycetota</taxon>
        <taxon>Actinomycetes</taxon>
        <taxon>Streptosporangiales</taxon>
        <taxon>Nocardiopsidaceae</taxon>
        <taxon>Streptomonospora</taxon>
    </lineage>
</organism>
<dbReference type="RefSeq" id="WP_344141248.1">
    <property type="nucleotide sequence ID" value="NZ_BAAAQI010000002.1"/>
</dbReference>
<dbReference type="GO" id="GO:0008168">
    <property type="term" value="F:methyltransferase activity"/>
    <property type="evidence" value="ECO:0007669"/>
    <property type="project" value="UniProtKB-KW"/>
</dbReference>
<dbReference type="GO" id="GO:0032259">
    <property type="term" value="P:methylation"/>
    <property type="evidence" value="ECO:0007669"/>
    <property type="project" value="UniProtKB-KW"/>
</dbReference>
<keyword evidence="6" id="KW-1185">Reference proteome</keyword>
<comment type="caution">
    <text evidence="5">The sequence shown here is derived from an EMBL/GenBank/DDBJ whole genome shotgun (WGS) entry which is preliminary data.</text>
</comment>
<dbReference type="Proteomes" id="UP001595858">
    <property type="component" value="Unassembled WGS sequence"/>
</dbReference>
<accession>A0ABV9ST08</accession>